<dbReference type="Pfam" id="PF03473">
    <property type="entry name" value="MOSC"/>
    <property type="match status" value="1"/>
</dbReference>
<gene>
    <name evidence="2" type="ORF">Enr13x_14480</name>
</gene>
<dbReference type="RefSeq" id="WP_145385304.1">
    <property type="nucleotide sequence ID" value="NZ_CP037423.1"/>
</dbReference>
<evidence type="ECO:0000259" key="1">
    <source>
        <dbReference type="PROSITE" id="PS51340"/>
    </source>
</evidence>
<proteinExistence type="predicted"/>
<dbReference type="InterPro" id="IPR052353">
    <property type="entry name" value="Benzoxazolinone_Detox_Enz"/>
</dbReference>
<keyword evidence="3" id="KW-1185">Reference proteome</keyword>
<organism evidence="2 3">
    <name type="scientific">Stieleria neptunia</name>
    <dbReference type="NCBI Taxonomy" id="2527979"/>
    <lineage>
        <taxon>Bacteria</taxon>
        <taxon>Pseudomonadati</taxon>
        <taxon>Planctomycetota</taxon>
        <taxon>Planctomycetia</taxon>
        <taxon>Pirellulales</taxon>
        <taxon>Pirellulaceae</taxon>
        <taxon>Stieleria</taxon>
    </lineage>
</organism>
<sequence length="214" mass="23472">MITIESIQVGKVVTEGDPNTRDAISRRWTSAFRKSSVAGAVSINELGIVGDQVADTKNHGGPDKAILCYAGVHYQSWADEHPQLQFSAGGFGENLTLGGVTESGVCIGDRFRSGECVLEVSQPRQPCWKIARRWQTKSMTKEVTQTGRTGWYVRVITGGSLTSGAELELISRPNAEWTVARANDVLYGREVDRMAVHALMHLPELSREWQDALA</sequence>
<dbReference type="PANTHER" id="PTHR30212:SF2">
    <property type="entry name" value="PROTEIN YIIM"/>
    <property type="match status" value="1"/>
</dbReference>
<dbReference type="Pfam" id="PF03475">
    <property type="entry name" value="YiiM_3-alpha"/>
    <property type="match status" value="1"/>
</dbReference>
<accession>A0A518HL75</accession>
<dbReference type="GO" id="GO:0030170">
    <property type="term" value="F:pyridoxal phosphate binding"/>
    <property type="evidence" value="ECO:0007669"/>
    <property type="project" value="InterPro"/>
</dbReference>
<dbReference type="GO" id="GO:0030151">
    <property type="term" value="F:molybdenum ion binding"/>
    <property type="evidence" value="ECO:0007669"/>
    <property type="project" value="InterPro"/>
</dbReference>
<dbReference type="InterPro" id="IPR005302">
    <property type="entry name" value="MoCF_Sase_C"/>
</dbReference>
<dbReference type="InterPro" id="IPR005163">
    <property type="entry name" value="Tri_helical_YiiM-like"/>
</dbReference>
<dbReference type="InterPro" id="IPR011037">
    <property type="entry name" value="Pyrv_Knase-like_insert_dom_sf"/>
</dbReference>
<dbReference type="Proteomes" id="UP000319004">
    <property type="component" value="Chromosome"/>
</dbReference>
<dbReference type="PROSITE" id="PS51340">
    <property type="entry name" value="MOSC"/>
    <property type="match status" value="1"/>
</dbReference>
<dbReference type="EMBL" id="CP037423">
    <property type="protein sequence ID" value="QDV41605.1"/>
    <property type="molecule type" value="Genomic_DNA"/>
</dbReference>
<dbReference type="PANTHER" id="PTHR30212">
    <property type="entry name" value="PROTEIN YIIM"/>
    <property type="match status" value="1"/>
</dbReference>
<feature type="domain" description="MOSC" evidence="1">
    <location>
        <begin position="35"/>
        <end position="170"/>
    </location>
</feature>
<dbReference type="SUPFAM" id="SSF50800">
    <property type="entry name" value="PK beta-barrel domain-like"/>
    <property type="match status" value="1"/>
</dbReference>
<dbReference type="AlphaFoldDB" id="A0A518HL75"/>
<reference evidence="2 3" key="1">
    <citation type="submission" date="2019-03" db="EMBL/GenBank/DDBJ databases">
        <title>Deep-cultivation of Planctomycetes and their phenomic and genomic characterization uncovers novel biology.</title>
        <authorList>
            <person name="Wiegand S."/>
            <person name="Jogler M."/>
            <person name="Boedeker C."/>
            <person name="Pinto D."/>
            <person name="Vollmers J."/>
            <person name="Rivas-Marin E."/>
            <person name="Kohn T."/>
            <person name="Peeters S.H."/>
            <person name="Heuer A."/>
            <person name="Rast P."/>
            <person name="Oberbeckmann S."/>
            <person name="Bunk B."/>
            <person name="Jeske O."/>
            <person name="Meyerdierks A."/>
            <person name="Storesund J.E."/>
            <person name="Kallscheuer N."/>
            <person name="Luecker S."/>
            <person name="Lage O.M."/>
            <person name="Pohl T."/>
            <person name="Merkel B.J."/>
            <person name="Hornburger P."/>
            <person name="Mueller R.-W."/>
            <person name="Bruemmer F."/>
            <person name="Labrenz M."/>
            <person name="Spormann A.M."/>
            <person name="Op den Camp H."/>
            <person name="Overmann J."/>
            <person name="Amann R."/>
            <person name="Jetten M.S.M."/>
            <person name="Mascher T."/>
            <person name="Medema M.H."/>
            <person name="Devos D.P."/>
            <person name="Kaster A.-K."/>
            <person name="Ovreas L."/>
            <person name="Rohde M."/>
            <person name="Galperin M.Y."/>
            <person name="Jogler C."/>
        </authorList>
    </citation>
    <scope>NUCLEOTIDE SEQUENCE [LARGE SCALE GENOMIC DNA]</scope>
    <source>
        <strain evidence="2 3">Enr13</strain>
    </source>
</reference>
<evidence type="ECO:0000313" key="2">
    <source>
        <dbReference type="EMBL" id="QDV41605.1"/>
    </source>
</evidence>
<dbReference type="Gene3D" id="2.40.33.20">
    <property type="entry name" value="PK beta-barrel domain-like"/>
    <property type="match status" value="1"/>
</dbReference>
<dbReference type="KEGG" id="snep:Enr13x_14480"/>
<dbReference type="OrthoDB" id="9786134at2"/>
<evidence type="ECO:0000313" key="3">
    <source>
        <dbReference type="Proteomes" id="UP000319004"/>
    </source>
</evidence>
<dbReference type="GO" id="GO:0003824">
    <property type="term" value="F:catalytic activity"/>
    <property type="evidence" value="ECO:0007669"/>
    <property type="project" value="InterPro"/>
</dbReference>
<protein>
    <submittedName>
        <fullName evidence="2">6-N-hydroxylaminopurine resistance protein</fullName>
    </submittedName>
</protein>
<name>A0A518HL75_9BACT</name>